<dbReference type="GO" id="GO:0010017">
    <property type="term" value="P:red or far-red light signaling pathway"/>
    <property type="evidence" value="ECO:0007669"/>
    <property type="project" value="EnsemblPlants"/>
</dbReference>
<keyword evidence="4" id="KW-0902">Two-component regulatory system</keyword>
<evidence type="ECO:0000256" key="10">
    <source>
        <dbReference type="SAM" id="MobiDB-lite"/>
    </source>
</evidence>
<keyword evidence="2 9" id="KW-0597">Phosphoprotein</keyword>
<evidence type="ECO:0000256" key="8">
    <source>
        <dbReference type="ARBA" id="ARBA00038244"/>
    </source>
</evidence>
<dbReference type="PROSITE" id="PS50110">
    <property type="entry name" value="RESPONSE_REGULATORY"/>
    <property type="match status" value="1"/>
</dbReference>
<dbReference type="GO" id="GO:0005634">
    <property type="term" value="C:nucleus"/>
    <property type="evidence" value="ECO:0007669"/>
    <property type="project" value="UniProtKB-SubCell"/>
</dbReference>
<evidence type="ECO:0000256" key="1">
    <source>
        <dbReference type="ARBA" id="ARBA00004123"/>
    </source>
</evidence>
<dbReference type="eggNOG" id="KOG1601">
    <property type="taxonomic scope" value="Eukaryota"/>
</dbReference>
<dbReference type="GO" id="GO:0010114">
    <property type="term" value="P:response to red light"/>
    <property type="evidence" value="ECO:0007669"/>
    <property type="project" value="EnsemblPlants"/>
</dbReference>
<organism evidence="12 13">
    <name type="scientific">Eutrema salsugineum</name>
    <name type="common">Saltwater cress</name>
    <name type="synonym">Sisymbrium salsugineum</name>
    <dbReference type="NCBI Taxonomy" id="72664"/>
    <lineage>
        <taxon>Eukaryota</taxon>
        <taxon>Viridiplantae</taxon>
        <taxon>Streptophyta</taxon>
        <taxon>Embryophyta</taxon>
        <taxon>Tracheophyta</taxon>
        <taxon>Spermatophyta</taxon>
        <taxon>Magnoliopsida</taxon>
        <taxon>eudicotyledons</taxon>
        <taxon>Gunneridae</taxon>
        <taxon>Pentapetalae</taxon>
        <taxon>rosids</taxon>
        <taxon>malvids</taxon>
        <taxon>Brassicales</taxon>
        <taxon>Brassicaceae</taxon>
        <taxon>Eutremeae</taxon>
        <taxon>Eutrema</taxon>
    </lineage>
</organism>
<evidence type="ECO:0000259" key="11">
    <source>
        <dbReference type="PROSITE" id="PS50110"/>
    </source>
</evidence>
<dbReference type="AlphaFoldDB" id="V4MUT9"/>
<sequence length="250" mass="27575">MARDGGVSCLRRSEMMKVGMESAPLDLDEVHVLAVDDSLVDRIVIERLLRITSCKVTAVDSGWRALEFLGLDNEKASAEFDRLKVDLIITDYCMPGMTGYELLKKIKESSSFREVPVVIMSSENVLTRIDRCLEEGAEDFLLKPVKLADVKRLRNYLTKDVKLSNGNKRKLPEDSDSVHASLPPPPPSLTLSPDSSDSSPPLSPVEMFSSPLSSPIDDEDDDVLTSSPESSPSPAESPIRRQEMRSPGLD</sequence>
<dbReference type="OrthoDB" id="60033at2759"/>
<accession>V4MUT9</accession>
<evidence type="ECO:0000256" key="6">
    <source>
        <dbReference type="ARBA" id="ARBA00023163"/>
    </source>
</evidence>
<dbReference type="Proteomes" id="UP000030689">
    <property type="component" value="Unassembled WGS sequence"/>
</dbReference>
<dbReference type="CDD" id="cd17581">
    <property type="entry name" value="REC_typeA_ARR"/>
    <property type="match status" value="1"/>
</dbReference>
<dbReference type="GO" id="GO:0007623">
    <property type="term" value="P:circadian rhythm"/>
    <property type="evidence" value="ECO:0007669"/>
    <property type="project" value="EnsemblPlants"/>
</dbReference>
<dbReference type="GO" id="GO:0006355">
    <property type="term" value="P:regulation of DNA-templated transcription"/>
    <property type="evidence" value="ECO:0007669"/>
    <property type="project" value="UniProtKB-ARBA"/>
</dbReference>
<feature type="compositionally biased region" description="Low complexity" evidence="10">
    <location>
        <begin position="226"/>
        <end position="237"/>
    </location>
</feature>
<comment type="similarity">
    <text evidence="8">Belongs to the ARR family. Type-A subfamily.</text>
</comment>
<evidence type="ECO:0000256" key="2">
    <source>
        <dbReference type="ARBA" id="ARBA00022553"/>
    </source>
</evidence>
<protein>
    <recommendedName>
        <fullName evidence="11">Response regulatory domain-containing protein</fullName>
    </recommendedName>
</protein>
<feature type="region of interest" description="Disordered" evidence="10">
    <location>
        <begin position="165"/>
        <end position="250"/>
    </location>
</feature>
<evidence type="ECO:0000313" key="13">
    <source>
        <dbReference type="Proteomes" id="UP000030689"/>
    </source>
</evidence>
<dbReference type="SUPFAM" id="SSF52172">
    <property type="entry name" value="CheY-like"/>
    <property type="match status" value="1"/>
</dbReference>
<dbReference type="Gramene" id="ESQ35816">
    <property type="protein sequence ID" value="ESQ35816"/>
    <property type="gene ID" value="EUTSA_v10008575mg"/>
</dbReference>
<evidence type="ECO:0000256" key="3">
    <source>
        <dbReference type="ARBA" id="ARBA00022864"/>
    </source>
</evidence>
<dbReference type="FunFam" id="3.40.50.2300:FF:000184">
    <property type="entry name" value="Response regulator 3"/>
    <property type="match status" value="1"/>
</dbReference>
<proteinExistence type="inferred from homology"/>
<gene>
    <name evidence="12" type="ORF">EUTSA_v10008575mg</name>
</gene>
<evidence type="ECO:0000256" key="5">
    <source>
        <dbReference type="ARBA" id="ARBA00023015"/>
    </source>
</evidence>
<dbReference type="OMA" id="MNSEEAH"/>
<comment type="subcellular location">
    <subcellularLocation>
        <location evidence="1">Nucleus</location>
    </subcellularLocation>
</comment>
<keyword evidence="6" id="KW-0804">Transcription</keyword>
<feature type="domain" description="Response regulatory" evidence="11">
    <location>
        <begin position="31"/>
        <end position="158"/>
    </location>
</feature>
<reference evidence="12 13" key="1">
    <citation type="journal article" date="2013" name="Front. Plant Sci.">
        <title>The Reference Genome of the Halophytic Plant Eutrema salsugineum.</title>
        <authorList>
            <person name="Yang R."/>
            <person name="Jarvis D.E."/>
            <person name="Chen H."/>
            <person name="Beilstein M.A."/>
            <person name="Grimwood J."/>
            <person name="Jenkins J."/>
            <person name="Shu S."/>
            <person name="Prochnik S."/>
            <person name="Xin M."/>
            <person name="Ma C."/>
            <person name="Schmutz J."/>
            <person name="Wing R.A."/>
            <person name="Mitchell-Olds T."/>
            <person name="Schumaker K.S."/>
            <person name="Wang X."/>
        </authorList>
    </citation>
    <scope>NUCLEOTIDE SEQUENCE [LARGE SCALE GENOMIC DNA]</scope>
</reference>
<evidence type="ECO:0000313" key="12">
    <source>
        <dbReference type="EMBL" id="ESQ35816.1"/>
    </source>
</evidence>
<dbReference type="InterPro" id="IPR045279">
    <property type="entry name" value="ARR-like"/>
</dbReference>
<name>V4MUT9_EUTSA</name>
<dbReference type="PANTHER" id="PTHR43874">
    <property type="entry name" value="TWO-COMPONENT RESPONSE REGULATOR"/>
    <property type="match status" value="1"/>
</dbReference>
<feature type="modified residue" description="4-aspartylphosphate" evidence="9">
    <location>
        <position position="91"/>
    </location>
</feature>
<dbReference type="Gene3D" id="3.40.50.2300">
    <property type="match status" value="1"/>
</dbReference>
<dbReference type="GO" id="GO:0005737">
    <property type="term" value="C:cytoplasm"/>
    <property type="evidence" value="ECO:0007669"/>
    <property type="project" value="EnsemblPlants"/>
</dbReference>
<keyword evidence="3" id="KW-0932">Cytokinin signaling pathway</keyword>
<dbReference type="GO" id="GO:0000160">
    <property type="term" value="P:phosphorelay signal transduction system"/>
    <property type="evidence" value="ECO:0007669"/>
    <property type="project" value="UniProtKB-KW"/>
</dbReference>
<dbReference type="STRING" id="72664.V4MUT9"/>
<evidence type="ECO:0000256" key="7">
    <source>
        <dbReference type="ARBA" id="ARBA00023242"/>
    </source>
</evidence>
<dbReference type="SMART" id="SM00448">
    <property type="entry name" value="REC"/>
    <property type="match status" value="1"/>
</dbReference>
<dbReference type="PANTHER" id="PTHR43874:SF50">
    <property type="entry name" value="TWO-COMPONENT RESPONSE REGULATOR ARR3-RELATED"/>
    <property type="match status" value="1"/>
</dbReference>
<evidence type="ECO:0000256" key="4">
    <source>
        <dbReference type="ARBA" id="ARBA00023012"/>
    </source>
</evidence>
<keyword evidence="7" id="KW-0539">Nucleus</keyword>
<evidence type="ECO:0000256" key="9">
    <source>
        <dbReference type="PROSITE-ProRule" id="PRU00169"/>
    </source>
</evidence>
<dbReference type="InterPro" id="IPR001789">
    <property type="entry name" value="Sig_transdc_resp-reg_receiver"/>
</dbReference>
<dbReference type="InterPro" id="IPR011006">
    <property type="entry name" value="CheY-like_superfamily"/>
</dbReference>
<keyword evidence="13" id="KW-1185">Reference proteome</keyword>
<dbReference type="GO" id="GO:0009793">
    <property type="term" value="P:embryo development ending in seed dormancy"/>
    <property type="evidence" value="ECO:0007669"/>
    <property type="project" value="EnsemblPlants"/>
</dbReference>
<dbReference type="Pfam" id="PF00072">
    <property type="entry name" value="Response_reg"/>
    <property type="match status" value="1"/>
</dbReference>
<dbReference type="KEGG" id="eus:EUTSA_v10008575mg"/>
<keyword evidence="5" id="KW-0805">Transcription regulation</keyword>
<dbReference type="GO" id="GO:0009736">
    <property type="term" value="P:cytokinin-activated signaling pathway"/>
    <property type="evidence" value="ECO:0007669"/>
    <property type="project" value="UniProtKB-KW"/>
</dbReference>
<feature type="compositionally biased region" description="Low complexity" evidence="10">
    <location>
        <begin position="189"/>
        <end position="200"/>
    </location>
</feature>
<dbReference type="EMBL" id="KI517683">
    <property type="protein sequence ID" value="ESQ35816.1"/>
    <property type="molecule type" value="Genomic_DNA"/>
</dbReference>